<dbReference type="Pfam" id="PF00078">
    <property type="entry name" value="RVT_1"/>
    <property type="match status" value="1"/>
</dbReference>
<dbReference type="EMBL" id="JARBHB010000006">
    <property type="protein sequence ID" value="KAJ8881645.1"/>
    <property type="molecule type" value="Genomic_DNA"/>
</dbReference>
<protein>
    <recommendedName>
        <fullName evidence="1">Reverse transcriptase domain-containing protein</fullName>
    </recommendedName>
</protein>
<evidence type="ECO:0000313" key="2">
    <source>
        <dbReference type="EMBL" id="KAJ8881645.1"/>
    </source>
</evidence>
<evidence type="ECO:0000313" key="3">
    <source>
        <dbReference type="Proteomes" id="UP001159363"/>
    </source>
</evidence>
<dbReference type="InterPro" id="IPR050951">
    <property type="entry name" value="Retrovirus_Pol_polyprotein"/>
</dbReference>
<organism evidence="2 3">
    <name type="scientific">Dryococelus australis</name>
    <dbReference type="NCBI Taxonomy" id="614101"/>
    <lineage>
        <taxon>Eukaryota</taxon>
        <taxon>Metazoa</taxon>
        <taxon>Ecdysozoa</taxon>
        <taxon>Arthropoda</taxon>
        <taxon>Hexapoda</taxon>
        <taxon>Insecta</taxon>
        <taxon>Pterygota</taxon>
        <taxon>Neoptera</taxon>
        <taxon>Polyneoptera</taxon>
        <taxon>Phasmatodea</taxon>
        <taxon>Verophasmatodea</taxon>
        <taxon>Anareolatae</taxon>
        <taxon>Phasmatidae</taxon>
        <taxon>Eurycanthinae</taxon>
        <taxon>Dryococelus</taxon>
    </lineage>
</organism>
<name>A0ABQ9HBJ9_9NEOP</name>
<dbReference type="SUPFAM" id="SSF56672">
    <property type="entry name" value="DNA/RNA polymerases"/>
    <property type="match status" value="1"/>
</dbReference>
<keyword evidence="3" id="KW-1185">Reference proteome</keyword>
<evidence type="ECO:0000259" key="1">
    <source>
        <dbReference type="Pfam" id="PF00078"/>
    </source>
</evidence>
<dbReference type="InterPro" id="IPR043502">
    <property type="entry name" value="DNA/RNA_pol_sf"/>
</dbReference>
<comment type="caution">
    <text evidence="2">The sequence shown here is derived from an EMBL/GenBank/DDBJ whole genome shotgun (WGS) entry which is preliminary data.</text>
</comment>
<dbReference type="PANTHER" id="PTHR37984">
    <property type="entry name" value="PROTEIN CBG26694"/>
    <property type="match status" value="1"/>
</dbReference>
<dbReference type="Proteomes" id="UP001159363">
    <property type="component" value="Chromosome 5"/>
</dbReference>
<dbReference type="InterPro" id="IPR000477">
    <property type="entry name" value="RT_dom"/>
</dbReference>
<dbReference type="InterPro" id="IPR043128">
    <property type="entry name" value="Rev_trsase/Diguanyl_cyclase"/>
</dbReference>
<dbReference type="Gene3D" id="3.10.10.10">
    <property type="entry name" value="HIV Type 1 Reverse Transcriptase, subunit A, domain 1"/>
    <property type="match status" value="2"/>
</dbReference>
<proteinExistence type="predicted"/>
<sequence>MSLVGSPSLGSSFVPLLGRSWLDALFPSWRQQWYKMIQLVSEREEVVTNCGSQTIQGFQASPVLKENCTPIFHKAYSVSYALKDEVGRQLKQLQFQNVIFSVKYCDWASPVVVVPCLLSLGHFRFKYLPHGVASAPAIFQAIMDQMISNMPMVTCYLDDLLIAGTDEEDSIKKVKEVLKKLNMYRVHLNVEKCQYLVTSVDNLGHTIFKPNISTILQPLYDLTKKNVPCEWPSSCQEVFAK</sequence>
<dbReference type="PANTHER" id="PTHR37984:SF5">
    <property type="entry name" value="PROTEIN NYNRIN-LIKE"/>
    <property type="match status" value="1"/>
</dbReference>
<accession>A0ABQ9HBJ9</accession>
<feature type="domain" description="Reverse transcriptase" evidence="1">
    <location>
        <begin position="121"/>
        <end position="207"/>
    </location>
</feature>
<gene>
    <name evidence="2" type="ORF">PR048_018131</name>
</gene>
<reference evidence="2 3" key="1">
    <citation type="submission" date="2023-02" db="EMBL/GenBank/DDBJ databases">
        <title>LHISI_Scaffold_Assembly.</title>
        <authorList>
            <person name="Stuart O.P."/>
            <person name="Cleave R."/>
            <person name="Magrath M.J.L."/>
            <person name="Mikheyev A.S."/>
        </authorList>
    </citation>
    <scope>NUCLEOTIDE SEQUENCE [LARGE SCALE GENOMIC DNA]</scope>
    <source>
        <strain evidence="2">Daus_M_001</strain>
        <tissue evidence="2">Leg muscle</tissue>
    </source>
</reference>
<dbReference type="Gene3D" id="3.30.70.270">
    <property type="match status" value="1"/>
</dbReference>